<dbReference type="Gene3D" id="1.25.40.10">
    <property type="entry name" value="Tetratricopeptide repeat domain"/>
    <property type="match status" value="2"/>
</dbReference>
<feature type="repeat" description="PPR" evidence="1">
    <location>
        <begin position="627"/>
        <end position="662"/>
    </location>
</feature>
<gene>
    <name evidence="3" type="ORF">CDD81_4932</name>
</gene>
<dbReference type="GO" id="GO:0140053">
    <property type="term" value="P:mitochondrial gene expression"/>
    <property type="evidence" value="ECO:0007669"/>
    <property type="project" value="TreeGrafter"/>
</dbReference>
<dbReference type="InterPro" id="IPR002885">
    <property type="entry name" value="PPR_rpt"/>
</dbReference>
<dbReference type="PROSITE" id="PS51375">
    <property type="entry name" value="PPR"/>
    <property type="match status" value="1"/>
</dbReference>
<dbReference type="PANTHER" id="PTHR47938:SF35">
    <property type="entry name" value="PENTATRICOPEPTIDE REPEAT-CONTAINING PROTEIN 4, MITOCHONDRIAL-RELATED"/>
    <property type="match status" value="1"/>
</dbReference>
<sequence>MPSKPSLIEFGIRNSSICHSCLYNIRRQAAALPLAAAYSSRASPKTVKTKPRLRIGSLGKPPSKTEMQNYIRGIQELGKNVTKEQANKDNSDEATVRYFEQDEKGRTELEDERAFEDSFNGFDPRGMTDALTGLEAQLETNEEKSAFRQVLHEMGKGIRSVSSPDDLDKILASMDDYNKSIDDEIKKVSAELPQDMVKEMQLDIAGLTNMASEVDEEVGRDENDDELYEEEEEEQRPTEPCQIPLRPWGRSRNKRISKLNLELLRISRKLAKTDKLSAKDILAVYRAYNLARLVLAKSWNSVPLDVWDVLWRILSWPGPVNPNRFAHVSMLSRDMSKANASMSPAQQLMIIEALVVDGWEAQGIDTWRRCVSTLGSEAAETFEEFWALGVRMFCLQGDMGQAERCVNKLLARGMDAHILMPVIRAWSEKETEEGRQKAWAVYRQMRERLDKHMGLTEFDQVISCFLASNQTENALHAFVDMMTGGEIDLKRLPYMPPIVGNKFFLGKWLKRLIGAGDLEGAHKVVQYMRSKGIEAAPIQINGLIGAWQRSGGADDLDKADKMAWEMIESRIAFVRAREGGGNTGKLRRPRATLETFCLLAENYRVRDLHDKMKTLWEGSRQAQICPDAFMMNQLLESYIQAGQPEHAVALYQSLVTREGVVPDGHTFSALWKTLAINQLHILPPNMVAGAKTTTRRLFAQTVQHRAMFMAQGGMDGQLARKMLHTFSRLGDGAGFAVALAALRDLLGFLPADTLAIELVLRTTKLVWETAPQRRRLLLAKRELDAGVLAALGGDEARLEDGGLRARAVCEFLQQRALAEGGEADHVRVAAREMGVFDLLNLPADGE</sequence>
<reference evidence="3 4" key="1">
    <citation type="submission" date="2017-06" db="EMBL/GenBank/DDBJ databases">
        <title>Ant-infecting Ophiocordyceps genomes reveal a high diversity of potential behavioral manipulation genes and a possible major role for enterotoxins.</title>
        <authorList>
            <person name="De Bekker C."/>
            <person name="Evans H.C."/>
            <person name="Brachmann A."/>
            <person name="Hughes D.P."/>
        </authorList>
    </citation>
    <scope>NUCLEOTIDE SEQUENCE [LARGE SCALE GENOMIC DNA]</scope>
    <source>
        <strain evidence="3 4">Map64</strain>
    </source>
</reference>
<dbReference type="Proteomes" id="UP000226192">
    <property type="component" value="Unassembled WGS sequence"/>
</dbReference>
<feature type="region of interest" description="Disordered" evidence="2">
    <location>
        <begin position="214"/>
        <end position="247"/>
    </location>
</feature>
<evidence type="ECO:0000256" key="1">
    <source>
        <dbReference type="PROSITE-ProRule" id="PRU00708"/>
    </source>
</evidence>
<organism evidence="3 4">
    <name type="scientific">Ophiocordyceps australis</name>
    <dbReference type="NCBI Taxonomy" id="1399860"/>
    <lineage>
        <taxon>Eukaryota</taxon>
        <taxon>Fungi</taxon>
        <taxon>Dikarya</taxon>
        <taxon>Ascomycota</taxon>
        <taxon>Pezizomycotina</taxon>
        <taxon>Sordariomycetes</taxon>
        <taxon>Hypocreomycetidae</taxon>
        <taxon>Hypocreales</taxon>
        <taxon>Ophiocordycipitaceae</taxon>
        <taxon>Ophiocordyceps</taxon>
    </lineage>
</organism>
<dbReference type="InterPro" id="IPR011990">
    <property type="entry name" value="TPR-like_helical_dom_sf"/>
</dbReference>
<evidence type="ECO:0008006" key="5">
    <source>
        <dbReference type="Google" id="ProtNLM"/>
    </source>
</evidence>
<accession>A0A2C5Y3W6</accession>
<dbReference type="AlphaFoldDB" id="A0A2C5Y3W6"/>
<comment type="caution">
    <text evidence="3">The sequence shown here is derived from an EMBL/GenBank/DDBJ whole genome shotgun (WGS) entry which is preliminary data.</text>
</comment>
<dbReference type="GO" id="GO:0003729">
    <property type="term" value="F:mRNA binding"/>
    <property type="evidence" value="ECO:0007669"/>
    <property type="project" value="TreeGrafter"/>
</dbReference>
<dbReference type="EMBL" id="NJET01000035">
    <property type="protein sequence ID" value="PHH64185.1"/>
    <property type="molecule type" value="Genomic_DNA"/>
</dbReference>
<dbReference type="OrthoDB" id="185373at2759"/>
<evidence type="ECO:0000313" key="3">
    <source>
        <dbReference type="EMBL" id="PHH64185.1"/>
    </source>
</evidence>
<evidence type="ECO:0000256" key="2">
    <source>
        <dbReference type="SAM" id="MobiDB-lite"/>
    </source>
</evidence>
<proteinExistence type="predicted"/>
<feature type="compositionally biased region" description="Acidic residues" evidence="2">
    <location>
        <begin position="214"/>
        <end position="234"/>
    </location>
</feature>
<keyword evidence="4" id="KW-1185">Reference proteome</keyword>
<dbReference type="STRING" id="1399860.A0A2C5Y3W6"/>
<evidence type="ECO:0000313" key="4">
    <source>
        <dbReference type="Proteomes" id="UP000226192"/>
    </source>
</evidence>
<dbReference type="PANTHER" id="PTHR47938">
    <property type="entry name" value="RESPIRATORY COMPLEX I CHAPERONE (CIA84), PUTATIVE (AFU_ORTHOLOGUE AFUA_2G06020)-RELATED"/>
    <property type="match status" value="1"/>
</dbReference>
<dbReference type="GO" id="GO:0005739">
    <property type="term" value="C:mitochondrion"/>
    <property type="evidence" value="ECO:0007669"/>
    <property type="project" value="TreeGrafter"/>
</dbReference>
<name>A0A2C5Y3W6_9HYPO</name>
<dbReference type="NCBIfam" id="TIGR00756">
    <property type="entry name" value="PPR"/>
    <property type="match status" value="1"/>
</dbReference>
<protein>
    <recommendedName>
        <fullName evidence="5">Pentacotripeptide-repeat region of PRORP domain-containing protein</fullName>
    </recommendedName>
</protein>